<dbReference type="Gene3D" id="2.120.10.30">
    <property type="entry name" value="TolB, C-terminal domain"/>
    <property type="match status" value="2"/>
</dbReference>
<keyword evidence="5" id="KW-1185">Reference proteome</keyword>
<keyword evidence="1" id="KW-0677">Repeat</keyword>
<dbReference type="EMBL" id="WTVN01000031">
    <property type="protein sequence ID" value="NMG45501.1"/>
    <property type="molecule type" value="Genomic_DNA"/>
</dbReference>
<evidence type="ECO:0000313" key="5">
    <source>
        <dbReference type="Proteomes" id="UP000623795"/>
    </source>
</evidence>
<comment type="caution">
    <text evidence="4">The sequence shown here is derived from an EMBL/GenBank/DDBJ whole genome shotgun (WGS) entry which is preliminary data.</text>
</comment>
<evidence type="ECO:0000313" key="4">
    <source>
        <dbReference type="EMBL" id="NMG45501.1"/>
    </source>
</evidence>
<dbReference type="InterPro" id="IPR050952">
    <property type="entry name" value="TRIM-NHL_E3_ligases"/>
</dbReference>
<feature type="repeat" description="NHL" evidence="2">
    <location>
        <begin position="257"/>
        <end position="300"/>
    </location>
</feature>
<name>A0ABX1Q563_9RHOO</name>
<dbReference type="SUPFAM" id="SSF101898">
    <property type="entry name" value="NHL repeat"/>
    <property type="match status" value="1"/>
</dbReference>
<evidence type="ECO:0000256" key="1">
    <source>
        <dbReference type="ARBA" id="ARBA00022737"/>
    </source>
</evidence>
<proteinExistence type="predicted"/>
<dbReference type="RefSeq" id="WP_169257339.1">
    <property type="nucleotide sequence ID" value="NZ_WTVN01000031.1"/>
</dbReference>
<dbReference type="InterPro" id="IPR011042">
    <property type="entry name" value="6-blade_b-propeller_TolB-like"/>
</dbReference>
<keyword evidence="3" id="KW-0732">Signal</keyword>
<dbReference type="PANTHER" id="PTHR24104">
    <property type="entry name" value="E3 UBIQUITIN-PROTEIN LIGASE NHLRC1-RELATED"/>
    <property type="match status" value="1"/>
</dbReference>
<reference evidence="4 5" key="1">
    <citation type="submission" date="2019-12" db="EMBL/GenBank/DDBJ databases">
        <title>Comparative genomics gives insights into the taxonomy of the Azoarcus-Aromatoleum group and reveals separate origins of nif in the plant-associated Azoarcus and non-plant-associated Aromatoleum sub-groups.</title>
        <authorList>
            <person name="Lafos M."/>
            <person name="Maluk M."/>
            <person name="Batista M."/>
            <person name="Junghare M."/>
            <person name="Carmona M."/>
            <person name="Faoro H."/>
            <person name="Cruz L.M."/>
            <person name="Battistoni F."/>
            <person name="De Souza E."/>
            <person name="Pedrosa F."/>
            <person name="Chen W.-M."/>
            <person name="Poole P.S."/>
            <person name="Dixon R.A."/>
            <person name="James E.K."/>
        </authorList>
    </citation>
    <scope>NUCLEOTIDE SEQUENCE [LARGE SCALE GENOMIC DNA]</scope>
    <source>
        <strain evidence="4 5">Td21</strain>
    </source>
</reference>
<dbReference type="Proteomes" id="UP000623795">
    <property type="component" value="Unassembled WGS sequence"/>
</dbReference>
<evidence type="ECO:0000256" key="2">
    <source>
        <dbReference type="PROSITE-ProRule" id="PRU00504"/>
    </source>
</evidence>
<feature type="chain" id="PRO_5046168183" description="NHL repeat-containing protein" evidence="3">
    <location>
        <begin position="29"/>
        <end position="384"/>
    </location>
</feature>
<protein>
    <recommendedName>
        <fullName evidence="6">NHL repeat-containing protein</fullName>
    </recommendedName>
</protein>
<dbReference type="PROSITE" id="PS51125">
    <property type="entry name" value="NHL"/>
    <property type="match status" value="2"/>
</dbReference>
<gene>
    <name evidence="4" type="ORF">GPA22_17445</name>
</gene>
<evidence type="ECO:0000256" key="3">
    <source>
        <dbReference type="SAM" id="SignalP"/>
    </source>
</evidence>
<dbReference type="InterPro" id="IPR001258">
    <property type="entry name" value="NHL_repeat"/>
</dbReference>
<evidence type="ECO:0008006" key="6">
    <source>
        <dbReference type="Google" id="ProtNLM"/>
    </source>
</evidence>
<dbReference type="PANTHER" id="PTHR24104:SF25">
    <property type="entry name" value="PROTEIN LIN-41"/>
    <property type="match status" value="1"/>
</dbReference>
<organism evidence="4 5">
    <name type="scientific">Aromatoleum toluvorans</name>
    <dbReference type="NCBI Taxonomy" id="92002"/>
    <lineage>
        <taxon>Bacteria</taxon>
        <taxon>Pseudomonadati</taxon>
        <taxon>Pseudomonadota</taxon>
        <taxon>Betaproteobacteria</taxon>
        <taxon>Rhodocyclales</taxon>
        <taxon>Rhodocyclaceae</taxon>
        <taxon>Aromatoleum</taxon>
    </lineage>
</organism>
<feature type="repeat" description="NHL" evidence="2">
    <location>
        <begin position="210"/>
        <end position="253"/>
    </location>
</feature>
<accession>A0ABX1Q563</accession>
<sequence>MNHALPFFRRLLPAAAATLLALSLAGCASTPSKPAAARAADAAAPVFYPSLPNPPRIQYLTTLAGERDLAAEKGKFAEFILGNEGERHQLVQPYGVAMTGSKVYVADSRAPGLAVFDMAQRRFSLVAGVGGGRMKQPLNVRIDSDGTKYVTDGGREQVLVYDRDDRFVAAYGRQGQFKPIDLAIVGERLYVTDITHHQVHVLDKRSGRSLFTFGQAGSEIGELFHPTNIALGTDGDLYVVETGNYRVQRFTPEGKPVRTYGAVGSVPGSFARPKGIAIDRAGRMYVGDAAFENVQIFDATGRILMDFGQAGEGAEGLSLPAGVTVSYEGIEAFRQFVAPGFKVEYLVLVASQFGPNKVDVFAFGSMSGMDDPAAAAAGPALAAR</sequence>
<feature type="signal peptide" evidence="3">
    <location>
        <begin position="1"/>
        <end position="28"/>
    </location>
</feature>